<protein>
    <submittedName>
        <fullName evidence="1">Uncharacterized protein</fullName>
    </submittedName>
</protein>
<keyword evidence="2" id="KW-1185">Reference proteome</keyword>
<dbReference type="EMBL" id="JAVRRG010000182">
    <property type="protein sequence ID" value="KAK5079606.1"/>
    <property type="molecule type" value="Genomic_DNA"/>
</dbReference>
<comment type="caution">
    <text evidence="1">The sequence shown here is derived from an EMBL/GenBank/DDBJ whole genome shotgun (WGS) entry which is preliminary data.</text>
</comment>
<dbReference type="SUPFAM" id="SSF51735">
    <property type="entry name" value="NAD(P)-binding Rossmann-fold domains"/>
    <property type="match status" value="1"/>
</dbReference>
<evidence type="ECO:0000313" key="2">
    <source>
        <dbReference type="Proteomes" id="UP001345013"/>
    </source>
</evidence>
<sequence length="275" mass="29528">MSRCTCRAVRPLPPQVSHFGGFLLQTSVTPSSSCIARIKSVGPDATSLKGGQLVFVDFWNQSRDNTDDSILQGYMGGNTTLEKAWSSVPLEHTWTLNEELLTSKLGYSYVDLAYLGTVCVPLAGLLDIHVRPGDTVVVAPATGASGRFSTVQCTGDVDKDAASILAVCTNPKGADALIDFSPPQSAGSKHLVSCFSALRPHGKATLMGAVFSNVEVPYWLVMRNNIKIQGRYMFDRWHGEQAIKLIESGYLKLGSGENSGIRVHSFGLEGCRAGT</sequence>
<dbReference type="SUPFAM" id="SSF50129">
    <property type="entry name" value="GroES-like"/>
    <property type="match status" value="1"/>
</dbReference>
<dbReference type="Gene3D" id="3.90.180.10">
    <property type="entry name" value="Medium-chain alcohol dehydrogenases, catalytic domain"/>
    <property type="match status" value="1"/>
</dbReference>
<dbReference type="Proteomes" id="UP001345013">
    <property type="component" value="Unassembled WGS sequence"/>
</dbReference>
<dbReference type="InterPro" id="IPR011032">
    <property type="entry name" value="GroES-like_sf"/>
</dbReference>
<evidence type="ECO:0000313" key="1">
    <source>
        <dbReference type="EMBL" id="KAK5079606.1"/>
    </source>
</evidence>
<proteinExistence type="predicted"/>
<organism evidence="1 2">
    <name type="scientific">Lithohypha guttulata</name>
    <dbReference type="NCBI Taxonomy" id="1690604"/>
    <lineage>
        <taxon>Eukaryota</taxon>
        <taxon>Fungi</taxon>
        <taxon>Dikarya</taxon>
        <taxon>Ascomycota</taxon>
        <taxon>Pezizomycotina</taxon>
        <taxon>Eurotiomycetes</taxon>
        <taxon>Chaetothyriomycetidae</taxon>
        <taxon>Chaetothyriales</taxon>
        <taxon>Trichomeriaceae</taxon>
        <taxon>Lithohypha</taxon>
    </lineage>
</organism>
<dbReference type="InterPro" id="IPR036291">
    <property type="entry name" value="NAD(P)-bd_dom_sf"/>
</dbReference>
<name>A0ABR0JXZ3_9EURO</name>
<gene>
    <name evidence="1" type="ORF">LTR24_009111</name>
</gene>
<reference evidence="1 2" key="1">
    <citation type="submission" date="2023-08" db="EMBL/GenBank/DDBJ databases">
        <title>Black Yeasts Isolated from many extreme environments.</title>
        <authorList>
            <person name="Coleine C."/>
            <person name="Stajich J.E."/>
            <person name="Selbmann L."/>
        </authorList>
    </citation>
    <scope>NUCLEOTIDE SEQUENCE [LARGE SCALE GENOMIC DNA]</scope>
    <source>
        <strain evidence="1 2">CCFEE 5885</strain>
    </source>
</reference>
<accession>A0ABR0JXZ3</accession>
<dbReference type="Gene3D" id="3.40.50.720">
    <property type="entry name" value="NAD(P)-binding Rossmann-like Domain"/>
    <property type="match status" value="1"/>
</dbReference>